<protein>
    <submittedName>
        <fullName evidence="2">Uncharacterized protein</fullName>
    </submittedName>
</protein>
<dbReference type="EMBL" id="CP136864">
    <property type="protein sequence ID" value="WOJ92134.1"/>
    <property type="molecule type" value="Genomic_DNA"/>
</dbReference>
<reference evidence="2 3" key="1">
    <citation type="submission" date="2023-10" db="EMBL/GenBank/DDBJ databases">
        <title>Two novel species belonging to the OM43/NOR5 clade.</title>
        <authorList>
            <person name="Park M."/>
        </authorList>
    </citation>
    <scope>NUCLEOTIDE SEQUENCE [LARGE SCALE GENOMIC DNA]</scope>
    <source>
        <strain evidence="2 3">IMCC43200</strain>
    </source>
</reference>
<dbReference type="RefSeq" id="WP_407346715.1">
    <property type="nucleotide sequence ID" value="NZ_CP136864.1"/>
</dbReference>
<gene>
    <name evidence="2" type="ORF">R0135_10075</name>
</gene>
<keyword evidence="3" id="KW-1185">Reference proteome</keyword>
<accession>A0ABZ0I0H5</accession>
<name>A0ABZ0I0H5_9GAMM</name>
<evidence type="ECO:0000313" key="2">
    <source>
        <dbReference type="EMBL" id="WOJ92134.1"/>
    </source>
</evidence>
<proteinExistence type="predicted"/>
<keyword evidence="1" id="KW-0732">Signal</keyword>
<evidence type="ECO:0000256" key="1">
    <source>
        <dbReference type="SAM" id="SignalP"/>
    </source>
</evidence>
<sequence>MTGSKLYRVAVVLAAVSTPALAEPVKIEFLGTQPEPKEAFARDAIVKQEVLDVFFEGSEPTPGTYRMNGSFVYETDTIGQSFALNIFQGLTEYQVKVNDIIFNGIGIGSIDFKVLSDADGEYVQVTSRINNVDCPVSIGDKCPVYLWHQMRIDDYNDTAQVKLDIQAGTFPDIVSILSEGFVRGGAVSVGYPDYDTTDSWGPGQIVSPVGSSLAIPATPEFSCEGFYGPAASEIVVRKPNRVIPLRMNVFNGSMEVTEGPAPILQVTYVSSSTATSEAVDVEFAGKGSDGNQFVYADGEWAFNLKTKGLASGSYGLSVASATEGYVIEPSCVTTLIVQ</sequence>
<feature type="chain" id="PRO_5045230396" evidence="1">
    <location>
        <begin position="23"/>
        <end position="338"/>
    </location>
</feature>
<organism evidence="2 3">
    <name type="scientific">Congregibacter variabilis</name>
    <dbReference type="NCBI Taxonomy" id="3081200"/>
    <lineage>
        <taxon>Bacteria</taxon>
        <taxon>Pseudomonadati</taxon>
        <taxon>Pseudomonadota</taxon>
        <taxon>Gammaproteobacteria</taxon>
        <taxon>Cellvibrionales</taxon>
        <taxon>Halieaceae</taxon>
        <taxon>Congregibacter</taxon>
    </lineage>
</organism>
<dbReference type="Proteomes" id="UP001626537">
    <property type="component" value="Chromosome"/>
</dbReference>
<evidence type="ECO:0000313" key="3">
    <source>
        <dbReference type="Proteomes" id="UP001626537"/>
    </source>
</evidence>
<feature type="signal peptide" evidence="1">
    <location>
        <begin position="1"/>
        <end position="22"/>
    </location>
</feature>